<evidence type="ECO:0000313" key="1">
    <source>
        <dbReference type="Proteomes" id="UP000050741"/>
    </source>
</evidence>
<dbReference type="WBParaSite" id="GPLIN_001454300">
    <property type="protein sequence ID" value="GPLIN_001454300"/>
    <property type="gene ID" value="GPLIN_001454300"/>
</dbReference>
<protein>
    <submittedName>
        <fullName evidence="2">Transcriptional regulator</fullName>
    </submittedName>
</protein>
<evidence type="ECO:0000313" key="2">
    <source>
        <dbReference type="WBParaSite" id="GPLIN_001454300"/>
    </source>
</evidence>
<reference evidence="1" key="2">
    <citation type="submission" date="2014-05" db="EMBL/GenBank/DDBJ databases">
        <title>The genome and life-stage specific transcriptomes of Globodera pallida elucidate key aspects of plant parasitism by a cyst nematode.</title>
        <authorList>
            <person name="Cotton J.A."/>
            <person name="Lilley C.J."/>
            <person name="Jones L.M."/>
            <person name="Kikuchi T."/>
            <person name="Reid A.J."/>
            <person name="Thorpe P."/>
            <person name="Tsai I.J."/>
            <person name="Beasley H."/>
            <person name="Blok V."/>
            <person name="Cock P.J.A."/>
            <person name="Van den Akker S.E."/>
            <person name="Holroyd N."/>
            <person name="Hunt M."/>
            <person name="Mantelin S."/>
            <person name="Naghra H."/>
            <person name="Pain A."/>
            <person name="Palomares-Rius J.E."/>
            <person name="Zarowiecki M."/>
            <person name="Berriman M."/>
            <person name="Jones J.T."/>
            <person name="Urwin P.E."/>
        </authorList>
    </citation>
    <scope>NUCLEOTIDE SEQUENCE [LARGE SCALE GENOMIC DNA]</scope>
    <source>
        <strain evidence="1">Lindley</strain>
    </source>
</reference>
<reference evidence="2" key="3">
    <citation type="submission" date="2016-06" db="UniProtKB">
        <authorList>
            <consortium name="WormBaseParasite"/>
        </authorList>
    </citation>
    <scope>IDENTIFICATION</scope>
</reference>
<accession>A0A183CNT6</accession>
<organism evidence="1 2">
    <name type="scientific">Globodera pallida</name>
    <name type="common">Potato cyst nematode worm</name>
    <name type="synonym">Heterodera pallida</name>
    <dbReference type="NCBI Taxonomy" id="36090"/>
    <lineage>
        <taxon>Eukaryota</taxon>
        <taxon>Metazoa</taxon>
        <taxon>Ecdysozoa</taxon>
        <taxon>Nematoda</taxon>
        <taxon>Chromadorea</taxon>
        <taxon>Rhabditida</taxon>
        <taxon>Tylenchina</taxon>
        <taxon>Tylenchomorpha</taxon>
        <taxon>Tylenchoidea</taxon>
        <taxon>Heteroderidae</taxon>
        <taxon>Heteroderinae</taxon>
        <taxon>Globodera</taxon>
    </lineage>
</organism>
<name>A0A183CNT6_GLOPA</name>
<proteinExistence type="predicted"/>
<sequence>MNANNFSPALALNAKFAIDGLRFLREISAIIGEQRQQKLAQQNEGGESVRFEIGLTRAVQLISWPHYGRPVLPQRLRTLEPNLAVTSNSPANLHWLTH</sequence>
<reference evidence="1" key="1">
    <citation type="submission" date="2013-12" db="EMBL/GenBank/DDBJ databases">
        <authorList>
            <person name="Aslett M."/>
        </authorList>
    </citation>
    <scope>NUCLEOTIDE SEQUENCE [LARGE SCALE GENOMIC DNA]</scope>
    <source>
        <strain evidence="1">Lindley</strain>
    </source>
</reference>
<keyword evidence="1" id="KW-1185">Reference proteome</keyword>
<dbReference type="AlphaFoldDB" id="A0A183CNT6"/>
<dbReference type="Proteomes" id="UP000050741">
    <property type="component" value="Unassembled WGS sequence"/>
</dbReference>